<dbReference type="RefSeq" id="WP_073323276.1">
    <property type="nucleotide sequence ID" value="NZ_FQWD01000004.1"/>
</dbReference>
<proteinExistence type="predicted"/>
<dbReference type="SUPFAM" id="SSF48371">
    <property type="entry name" value="ARM repeat"/>
    <property type="match status" value="1"/>
</dbReference>
<name>A0A1M5LKJ4_9ALTE</name>
<dbReference type="EMBL" id="FQWD01000004">
    <property type="protein sequence ID" value="SHG65209.1"/>
    <property type="molecule type" value="Genomic_DNA"/>
</dbReference>
<keyword evidence="3" id="KW-1185">Reference proteome</keyword>
<dbReference type="AlphaFoldDB" id="A0A1M5LKJ4"/>
<reference evidence="3" key="1">
    <citation type="submission" date="2016-11" db="EMBL/GenBank/DDBJ databases">
        <authorList>
            <person name="Varghese N."/>
            <person name="Submissions S."/>
        </authorList>
    </citation>
    <scope>NUCLEOTIDE SEQUENCE [LARGE SCALE GENOMIC DNA]</scope>
    <source>
        <strain evidence="3">CGMCC 1.8995</strain>
    </source>
</reference>
<dbReference type="Gene3D" id="1.25.10.10">
    <property type="entry name" value="Leucine-rich Repeat Variant"/>
    <property type="match status" value="1"/>
</dbReference>
<dbReference type="Pfam" id="PF13646">
    <property type="entry name" value="HEAT_2"/>
    <property type="match status" value="1"/>
</dbReference>
<evidence type="ECO:0000313" key="2">
    <source>
        <dbReference type="EMBL" id="SHG65209.1"/>
    </source>
</evidence>
<dbReference type="Proteomes" id="UP000184520">
    <property type="component" value="Unassembled WGS sequence"/>
</dbReference>
<dbReference type="InterPro" id="IPR011989">
    <property type="entry name" value="ARM-like"/>
</dbReference>
<evidence type="ECO:0000313" key="3">
    <source>
        <dbReference type="Proteomes" id="UP000184520"/>
    </source>
</evidence>
<accession>A0A1M5LKJ4</accession>
<feature type="region of interest" description="Disordered" evidence="1">
    <location>
        <begin position="1"/>
        <end position="21"/>
    </location>
</feature>
<sequence length="209" mass="22733">MGLKKKTTTVLSPEPPEEAKSVDELCHLLQSPDADIRRDAAQQLIGEPKAASALMARVPDEADESVIEVLFSAIQSVVDESLVPDIAQCLKSDSAQVRNAAIQLFQLQPQLFAKHVLELLSDEDTDTRIFAVDIIGAIQHHDARTWLHQVIQSDSSINVVGTAIDKLSEIGDVSSLPVLESARTKFADNGYICFAIDTVSKQLVDCANE</sequence>
<organism evidence="2 3">
    <name type="scientific">Marisediminitalea aggregata</name>
    <dbReference type="NCBI Taxonomy" id="634436"/>
    <lineage>
        <taxon>Bacteria</taxon>
        <taxon>Pseudomonadati</taxon>
        <taxon>Pseudomonadota</taxon>
        <taxon>Gammaproteobacteria</taxon>
        <taxon>Alteromonadales</taxon>
        <taxon>Alteromonadaceae</taxon>
        <taxon>Marisediminitalea</taxon>
    </lineage>
</organism>
<dbReference type="STRING" id="634436.SAMN05216361_2688"/>
<protein>
    <submittedName>
        <fullName evidence="2">HEAT repeat-containing protein</fullName>
    </submittedName>
</protein>
<dbReference type="OrthoDB" id="7359267at2"/>
<evidence type="ECO:0000256" key="1">
    <source>
        <dbReference type="SAM" id="MobiDB-lite"/>
    </source>
</evidence>
<gene>
    <name evidence="2" type="ORF">SAMN05216361_2688</name>
</gene>
<dbReference type="InterPro" id="IPR016024">
    <property type="entry name" value="ARM-type_fold"/>
</dbReference>